<dbReference type="SMART" id="SM00850">
    <property type="entry name" value="LytTR"/>
    <property type="match status" value="1"/>
</dbReference>
<evidence type="ECO:0000259" key="3">
    <source>
        <dbReference type="PROSITE" id="PS50930"/>
    </source>
</evidence>
<keyword evidence="1" id="KW-0597">Phosphoprotein</keyword>
<proteinExistence type="predicted"/>
<dbReference type="PROSITE" id="PS50110">
    <property type="entry name" value="RESPONSE_REGULATORY"/>
    <property type="match status" value="1"/>
</dbReference>
<dbReference type="InterPro" id="IPR046947">
    <property type="entry name" value="LytR-like"/>
</dbReference>
<dbReference type="SUPFAM" id="SSF52172">
    <property type="entry name" value="CheY-like"/>
    <property type="match status" value="1"/>
</dbReference>
<dbReference type="SMART" id="SM00448">
    <property type="entry name" value="REC"/>
    <property type="match status" value="1"/>
</dbReference>
<dbReference type="EMBL" id="UGQL01000001">
    <property type="protein sequence ID" value="STZ26653.1"/>
    <property type="molecule type" value="Genomic_DNA"/>
</dbReference>
<dbReference type="AlphaFoldDB" id="A0A378RI04"/>
<dbReference type="GO" id="GO:0000156">
    <property type="term" value="F:phosphorelay response regulator activity"/>
    <property type="evidence" value="ECO:0007669"/>
    <property type="project" value="InterPro"/>
</dbReference>
<sequence>MKVLIVEDEERNANKLMRLLHQIDPTIEVLAVVEGIQSAVSWLQSHADPDLIFMDIRLEDGLCFEIFEQIQVTIPVIFTTSYDEYALKAFKVNSIDYLMKPVQEEDLVQALAKYKSLNPAGLNDSIQHILGSLNKKEIVYRSRFLIPYKDGFKTVKVEEIDYIYSELKITHLVLKDKSEIIIGQTMEEVEEELDPLVFFRANRQHILHIDSIHNIQNYYNGKLKVTLVQDPQREIIISREKSPLFKNWLNS</sequence>
<gene>
    <name evidence="4" type="primary">lytR_2</name>
    <name evidence="4" type="ORF">NCTC11179_00175</name>
</gene>
<protein>
    <submittedName>
        <fullName evidence="4">Sensory transduction protein lytR</fullName>
    </submittedName>
</protein>
<dbReference type="GO" id="GO:0003677">
    <property type="term" value="F:DNA binding"/>
    <property type="evidence" value="ECO:0007669"/>
    <property type="project" value="InterPro"/>
</dbReference>
<accession>A0A378RI04</accession>
<organism evidence="4 5">
    <name type="scientific">Myroides odoratus</name>
    <name type="common">Flavobacterium odoratum</name>
    <dbReference type="NCBI Taxonomy" id="256"/>
    <lineage>
        <taxon>Bacteria</taxon>
        <taxon>Pseudomonadati</taxon>
        <taxon>Bacteroidota</taxon>
        <taxon>Flavobacteriia</taxon>
        <taxon>Flavobacteriales</taxon>
        <taxon>Flavobacteriaceae</taxon>
        <taxon>Myroides</taxon>
    </lineage>
</organism>
<dbReference type="InterPro" id="IPR007492">
    <property type="entry name" value="LytTR_DNA-bd_dom"/>
</dbReference>
<feature type="modified residue" description="4-aspartylphosphate" evidence="1">
    <location>
        <position position="55"/>
    </location>
</feature>
<dbReference type="PROSITE" id="PS50930">
    <property type="entry name" value="HTH_LYTTR"/>
    <property type="match status" value="1"/>
</dbReference>
<dbReference type="Proteomes" id="UP000255024">
    <property type="component" value="Unassembled WGS sequence"/>
</dbReference>
<dbReference type="PANTHER" id="PTHR37299">
    <property type="entry name" value="TRANSCRIPTIONAL REGULATOR-RELATED"/>
    <property type="match status" value="1"/>
</dbReference>
<name>A0A378RI04_MYROD</name>
<keyword evidence="5" id="KW-1185">Reference proteome</keyword>
<dbReference type="Pfam" id="PF00072">
    <property type="entry name" value="Response_reg"/>
    <property type="match status" value="1"/>
</dbReference>
<evidence type="ECO:0000259" key="2">
    <source>
        <dbReference type="PROSITE" id="PS50110"/>
    </source>
</evidence>
<feature type="domain" description="HTH LytTR-type" evidence="3">
    <location>
        <begin position="146"/>
        <end position="251"/>
    </location>
</feature>
<dbReference type="InterPro" id="IPR011006">
    <property type="entry name" value="CheY-like_superfamily"/>
</dbReference>
<evidence type="ECO:0000313" key="5">
    <source>
        <dbReference type="Proteomes" id="UP000255024"/>
    </source>
</evidence>
<evidence type="ECO:0000256" key="1">
    <source>
        <dbReference type="PROSITE-ProRule" id="PRU00169"/>
    </source>
</evidence>
<dbReference type="FunFam" id="3.40.50.2300:FF:000361">
    <property type="entry name" value="Two-component system response regulator"/>
    <property type="match status" value="1"/>
</dbReference>
<dbReference type="Pfam" id="PF04397">
    <property type="entry name" value="LytTR"/>
    <property type="match status" value="1"/>
</dbReference>
<reference evidence="4 5" key="1">
    <citation type="submission" date="2018-06" db="EMBL/GenBank/DDBJ databases">
        <authorList>
            <consortium name="Pathogen Informatics"/>
            <person name="Doyle S."/>
        </authorList>
    </citation>
    <scope>NUCLEOTIDE SEQUENCE [LARGE SCALE GENOMIC DNA]</scope>
    <source>
        <strain evidence="4 5">NCTC11179</strain>
    </source>
</reference>
<evidence type="ECO:0000313" key="4">
    <source>
        <dbReference type="EMBL" id="STZ26653.1"/>
    </source>
</evidence>
<dbReference type="InterPro" id="IPR001789">
    <property type="entry name" value="Sig_transdc_resp-reg_receiver"/>
</dbReference>
<dbReference type="Gene3D" id="2.40.50.1020">
    <property type="entry name" value="LytTr DNA-binding domain"/>
    <property type="match status" value="1"/>
</dbReference>
<dbReference type="RefSeq" id="WP_115089762.1">
    <property type="nucleotide sequence ID" value="NZ_CP068107.1"/>
</dbReference>
<dbReference type="Gene3D" id="3.40.50.2300">
    <property type="match status" value="1"/>
</dbReference>
<feature type="domain" description="Response regulatory" evidence="2">
    <location>
        <begin position="2"/>
        <end position="115"/>
    </location>
</feature>
<dbReference type="PANTHER" id="PTHR37299:SF1">
    <property type="entry name" value="STAGE 0 SPORULATION PROTEIN A HOMOLOG"/>
    <property type="match status" value="1"/>
</dbReference>